<feature type="transmembrane region" description="Helical" evidence="1">
    <location>
        <begin position="54"/>
        <end position="73"/>
    </location>
</feature>
<gene>
    <name evidence="2" type="ORF">K1I37_15195</name>
</gene>
<evidence type="ECO:0000256" key="1">
    <source>
        <dbReference type="SAM" id="Phobius"/>
    </source>
</evidence>
<evidence type="ECO:0000313" key="3">
    <source>
        <dbReference type="Proteomes" id="UP000829401"/>
    </source>
</evidence>
<dbReference type="AlphaFoldDB" id="A0A9E6ZGE0"/>
<proteinExistence type="predicted"/>
<reference evidence="3" key="1">
    <citation type="journal article" date="2022" name="G3 (Bethesda)">
        <title>Unveiling the complete genome sequence of Alicyclobacillus acidoterrestris DSM 3922T, a taint-producing strain.</title>
        <authorList>
            <person name="Leonardo I.C."/>
            <person name="Barreto Crespo M.T."/>
            <person name="Gaspar F.B."/>
        </authorList>
    </citation>
    <scope>NUCLEOTIDE SEQUENCE [LARGE SCALE GENOMIC DNA]</scope>
    <source>
        <strain evidence="3">DSM 3922</strain>
    </source>
</reference>
<dbReference type="KEGG" id="aaco:K1I37_15195"/>
<accession>A0A9E6ZGE0</accession>
<protein>
    <submittedName>
        <fullName evidence="2">Uncharacterized protein</fullName>
    </submittedName>
</protein>
<keyword evidence="1" id="KW-0812">Transmembrane</keyword>
<dbReference type="Proteomes" id="UP000829401">
    <property type="component" value="Chromosome"/>
</dbReference>
<name>A0A9E6ZGE0_ALIAG</name>
<dbReference type="EMBL" id="CP080467">
    <property type="protein sequence ID" value="UNO48018.1"/>
    <property type="molecule type" value="Genomic_DNA"/>
</dbReference>
<keyword evidence="1" id="KW-1133">Transmembrane helix</keyword>
<evidence type="ECO:0000313" key="2">
    <source>
        <dbReference type="EMBL" id="UNO48018.1"/>
    </source>
</evidence>
<keyword evidence="1" id="KW-0472">Membrane</keyword>
<keyword evidence="3" id="KW-1185">Reference proteome</keyword>
<organism evidence="2 3">
    <name type="scientific">Alicyclobacillus acidoterrestris (strain ATCC 49025 / DSM 3922 / CIP 106132 / NCIMB 13137 / GD3B)</name>
    <dbReference type="NCBI Taxonomy" id="1356854"/>
    <lineage>
        <taxon>Bacteria</taxon>
        <taxon>Bacillati</taxon>
        <taxon>Bacillota</taxon>
        <taxon>Bacilli</taxon>
        <taxon>Bacillales</taxon>
        <taxon>Alicyclobacillaceae</taxon>
        <taxon>Alicyclobacillus</taxon>
    </lineage>
</organism>
<sequence length="75" mass="7890">MADNIAHTLAAPTNVVKTITPLILGDIEYSPLSADTLPSTNKPIGVINMFAEPLYLFIGGAIGAVLNVLAGVWHF</sequence>
<dbReference type="RefSeq" id="WP_152498768.1">
    <property type="nucleotide sequence ID" value="NZ_AURB01000124.1"/>
</dbReference>